<organism evidence="5 6">
    <name type="scientific">Noviluteimonas gilva</name>
    <dbReference type="NCBI Taxonomy" id="2682097"/>
    <lineage>
        <taxon>Bacteria</taxon>
        <taxon>Pseudomonadati</taxon>
        <taxon>Pseudomonadota</taxon>
        <taxon>Gammaproteobacteria</taxon>
        <taxon>Lysobacterales</taxon>
        <taxon>Lysobacteraceae</taxon>
        <taxon>Noviluteimonas</taxon>
    </lineage>
</organism>
<keyword evidence="3" id="KW-0645">Protease</keyword>
<accession>A0A7C9LKN6</accession>
<gene>
    <name evidence="5" type="primary">lepB</name>
    <name evidence="5" type="ORF">GN331_01525</name>
</gene>
<dbReference type="EC" id="3.4.21.89" evidence="3"/>
<name>A0A7C9LKN6_9GAMM</name>
<dbReference type="NCBIfam" id="TIGR02227">
    <property type="entry name" value="sigpep_I_bact"/>
    <property type="match status" value="1"/>
</dbReference>
<keyword evidence="3" id="KW-1133">Transmembrane helix</keyword>
<dbReference type="PANTHER" id="PTHR43390">
    <property type="entry name" value="SIGNAL PEPTIDASE I"/>
    <property type="match status" value="1"/>
</dbReference>
<evidence type="ECO:0000259" key="4">
    <source>
        <dbReference type="Pfam" id="PF10502"/>
    </source>
</evidence>
<feature type="transmembrane region" description="Helical" evidence="3">
    <location>
        <begin position="16"/>
        <end position="33"/>
    </location>
</feature>
<dbReference type="CDD" id="cd06530">
    <property type="entry name" value="S26_SPase_I"/>
    <property type="match status" value="1"/>
</dbReference>
<dbReference type="RefSeq" id="WP_156639689.1">
    <property type="nucleotide sequence ID" value="NZ_WOXT01000001.1"/>
</dbReference>
<dbReference type="Proteomes" id="UP000479692">
    <property type="component" value="Unassembled WGS sequence"/>
</dbReference>
<dbReference type="PANTHER" id="PTHR43390:SF1">
    <property type="entry name" value="CHLOROPLAST PROCESSING PEPTIDASE"/>
    <property type="match status" value="1"/>
</dbReference>
<evidence type="ECO:0000256" key="3">
    <source>
        <dbReference type="RuleBase" id="RU362042"/>
    </source>
</evidence>
<dbReference type="GO" id="GO:0009003">
    <property type="term" value="F:signal peptidase activity"/>
    <property type="evidence" value="ECO:0007669"/>
    <property type="project" value="UniProtKB-EC"/>
</dbReference>
<keyword evidence="3" id="KW-0812">Transmembrane</keyword>
<feature type="transmembrane region" description="Helical" evidence="3">
    <location>
        <begin position="65"/>
        <end position="87"/>
    </location>
</feature>
<proteinExistence type="inferred from homology"/>
<protein>
    <recommendedName>
        <fullName evidence="2 3">Signal peptidase I</fullName>
        <ecNumber evidence="3">3.4.21.89</ecNumber>
    </recommendedName>
</protein>
<dbReference type="InterPro" id="IPR019533">
    <property type="entry name" value="Peptidase_S26"/>
</dbReference>
<comment type="similarity">
    <text evidence="1 3">Belongs to the peptidase S26 family.</text>
</comment>
<evidence type="ECO:0000256" key="2">
    <source>
        <dbReference type="ARBA" id="ARBA00019232"/>
    </source>
</evidence>
<evidence type="ECO:0000313" key="6">
    <source>
        <dbReference type="Proteomes" id="UP000479692"/>
    </source>
</evidence>
<feature type="domain" description="Peptidase S26" evidence="4">
    <location>
        <begin position="122"/>
        <end position="264"/>
    </location>
</feature>
<keyword evidence="3 5" id="KW-0378">Hydrolase</keyword>
<evidence type="ECO:0000256" key="1">
    <source>
        <dbReference type="ARBA" id="ARBA00009370"/>
    </source>
</evidence>
<dbReference type="GO" id="GO:0016020">
    <property type="term" value="C:membrane"/>
    <property type="evidence" value="ECO:0007669"/>
    <property type="project" value="UniProtKB-SubCell"/>
</dbReference>
<comment type="caution">
    <text evidence="5">The sequence shown here is derived from an EMBL/GenBank/DDBJ whole genome shotgun (WGS) entry which is preliminary data.</text>
</comment>
<comment type="catalytic activity">
    <reaction evidence="3">
        <text>Cleavage of hydrophobic, N-terminal signal or leader sequences from secreted and periplasmic proteins.</text>
        <dbReference type="EC" id="3.4.21.89"/>
    </reaction>
</comment>
<evidence type="ECO:0000313" key="5">
    <source>
        <dbReference type="EMBL" id="MUV12883.1"/>
    </source>
</evidence>
<dbReference type="AlphaFoldDB" id="A0A7C9LKN6"/>
<dbReference type="GO" id="GO:0004252">
    <property type="term" value="F:serine-type endopeptidase activity"/>
    <property type="evidence" value="ECO:0007669"/>
    <property type="project" value="InterPro"/>
</dbReference>
<dbReference type="GO" id="GO:0006465">
    <property type="term" value="P:signal peptide processing"/>
    <property type="evidence" value="ECO:0007669"/>
    <property type="project" value="InterPro"/>
</dbReference>
<keyword evidence="6" id="KW-1185">Reference proteome</keyword>
<dbReference type="InterPro" id="IPR000223">
    <property type="entry name" value="Pept_S26A_signal_pept_1"/>
</dbReference>
<dbReference type="PRINTS" id="PR00727">
    <property type="entry name" value="LEADERPTASE"/>
</dbReference>
<dbReference type="Gene3D" id="2.10.109.10">
    <property type="entry name" value="Umud Fragment, subunit A"/>
    <property type="match status" value="1"/>
</dbReference>
<sequence length="286" mass="31762">MSEVVATTGLRRRNSLLAVIGAYFAAPAAFAYVQRLRWGVAFALAMPVITFVGAHTGLMFAPYGYWVMLAIGFALLLCCVVMAFRFARAMPEGAPPRWYNRWYHYVWLAALPIVAMNLVAQHRGAIFGAEPFRIPSTAMEPTLTPGDFITVDYRAGAMAKIERGDIVIFAPPHHPDQRWIKRVVGLPGERVDASGERVSIDGVPLRETWRTTPNVGASPGTYERITLGPDDYFLMGDNRPNSEDSRYTGPVERAAIQGKARTIWLHWMKPEGFDASRIGPIDPPAR</sequence>
<dbReference type="SUPFAM" id="SSF51306">
    <property type="entry name" value="LexA/Signal peptidase"/>
    <property type="match status" value="1"/>
</dbReference>
<dbReference type="Pfam" id="PF10502">
    <property type="entry name" value="Peptidase_S26"/>
    <property type="match status" value="1"/>
</dbReference>
<dbReference type="EMBL" id="WOXT01000001">
    <property type="protein sequence ID" value="MUV12883.1"/>
    <property type="molecule type" value="Genomic_DNA"/>
</dbReference>
<dbReference type="InterPro" id="IPR036286">
    <property type="entry name" value="LexA/Signal_pep-like_sf"/>
</dbReference>
<keyword evidence="3" id="KW-0472">Membrane</keyword>
<feature type="transmembrane region" description="Helical" evidence="3">
    <location>
        <begin position="39"/>
        <end position="58"/>
    </location>
</feature>
<feature type="transmembrane region" description="Helical" evidence="3">
    <location>
        <begin position="102"/>
        <end position="120"/>
    </location>
</feature>
<comment type="subcellular location">
    <subcellularLocation>
        <location evidence="3">Membrane</location>
        <topology evidence="3">Multi-pass membrane protein</topology>
    </subcellularLocation>
</comment>
<reference evidence="5 6" key="1">
    <citation type="submission" date="2019-12" db="EMBL/GenBank/DDBJ databases">
        <authorList>
            <person name="Xu J."/>
        </authorList>
    </citation>
    <scope>NUCLEOTIDE SEQUENCE [LARGE SCALE GENOMIC DNA]</scope>
    <source>
        <strain evidence="5 6">HX-5-24</strain>
    </source>
</reference>